<organism evidence="3 4">
    <name type="scientific">Limnobacter litoralis</name>
    <dbReference type="NCBI Taxonomy" id="481366"/>
    <lineage>
        <taxon>Bacteria</taxon>
        <taxon>Pseudomonadati</taxon>
        <taxon>Pseudomonadota</taxon>
        <taxon>Betaproteobacteria</taxon>
        <taxon>Burkholderiales</taxon>
        <taxon>Burkholderiaceae</taxon>
        <taxon>Limnobacter</taxon>
    </lineage>
</organism>
<feature type="domain" description="Acyclic terpene utilisation N-terminal" evidence="1">
    <location>
        <begin position="9"/>
        <end position="453"/>
    </location>
</feature>
<name>A0ABQ5YPM3_9BURK</name>
<evidence type="ECO:0000313" key="3">
    <source>
        <dbReference type="EMBL" id="GLR25402.1"/>
    </source>
</evidence>
<protein>
    <submittedName>
        <fullName evidence="3">Terpene utilization protein AtuA</fullName>
    </submittedName>
</protein>
<dbReference type="InterPro" id="IPR056362">
    <property type="entry name" value="AtuA-like_ferredoxin_dom"/>
</dbReference>
<dbReference type="PANTHER" id="PTHR47708:SF2">
    <property type="entry name" value="SI:CH73-132F6.5"/>
    <property type="match status" value="1"/>
</dbReference>
<dbReference type="Pfam" id="PF23544">
    <property type="entry name" value="AtuA_ferredoxin"/>
    <property type="match status" value="1"/>
</dbReference>
<dbReference type="Proteomes" id="UP001156664">
    <property type="component" value="Unassembled WGS sequence"/>
</dbReference>
<accession>A0ABQ5YPM3</accession>
<comment type="caution">
    <text evidence="3">The sequence shown here is derived from an EMBL/GenBank/DDBJ whole genome shotgun (WGS) entry which is preliminary data.</text>
</comment>
<evidence type="ECO:0000313" key="4">
    <source>
        <dbReference type="Proteomes" id="UP001156664"/>
    </source>
</evidence>
<reference evidence="4" key="1">
    <citation type="journal article" date="2019" name="Int. J. Syst. Evol. Microbiol.">
        <title>The Global Catalogue of Microorganisms (GCM) 10K type strain sequencing project: providing services to taxonomists for standard genome sequencing and annotation.</title>
        <authorList>
            <consortium name="The Broad Institute Genomics Platform"/>
            <consortium name="The Broad Institute Genome Sequencing Center for Infectious Disease"/>
            <person name="Wu L."/>
            <person name="Ma J."/>
        </authorList>
    </citation>
    <scope>NUCLEOTIDE SEQUENCE [LARGE SCALE GENOMIC DNA]</scope>
    <source>
        <strain evidence="4">NBRC 105857</strain>
    </source>
</reference>
<dbReference type="EMBL" id="BSOJ01000006">
    <property type="protein sequence ID" value="GLR25402.1"/>
    <property type="molecule type" value="Genomic_DNA"/>
</dbReference>
<dbReference type="RefSeq" id="WP_284279751.1">
    <property type="nucleotide sequence ID" value="NZ_BSOJ01000006.1"/>
</dbReference>
<dbReference type="PANTHER" id="PTHR47708">
    <property type="match status" value="1"/>
</dbReference>
<evidence type="ECO:0000259" key="1">
    <source>
        <dbReference type="Pfam" id="PF07287"/>
    </source>
</evidence>
<feature type="domain" description="AtuA-like ferredoxin-fold" evidence="2">
    <location>
        <begin position="492"/>
        <end position="588"/>
    </location>
</feature>
<proteinExistence type="predicted"/>
<dbReference type="InterPro" id="IPR010839">
    <property type="entry name" value="AtuA_N"/>
</dbReference>
<sequence>MNMPTQKTVRIGGACGFWGDSSLGAHQLVNTPGMQYITFDYLAELTLAIMAGMRMKNPEQGYALDFVDLMKQVLPKAKAQGIRIIANAGGLNPGACAQALSQAMEALGQPVKIGVVSGDDASGVLQNLRKQGNELKDMQSGQPAPAFVLTANAYLGAFPIAAALGAGADIVITGRVVDSAMVLGALIHEFKWTPTQLDELAQGSLAGHIVECGAQATGGLFTDWQVVPDWANIGYPFVDVTADGSFTLGKPDHTGGLINKAVASEQLLYEIGDPANYQLPDVVCDFTQVHIENSGDNRVRISGAKGKAPSGQYKVCATYPDGFRCIGLLSIVGFDAAEKAKRTAEAILERTRTQFKQLDLADYTRAHYEVIGTETDFGPHAQVLNAREAMLRIAIHHADKKAATLFSKEIAPAGTSFAPGTSGNFGMGRPNVVPLVRLFSTLIDKSLVQAKVSINGEVVEYTEPEHPLAAPPGQTSQNQASANVYTPIGRLLIDIAHGRSGDKGNTSNVGLVARSDTDWALLKAAITPERVKAYLGHLVQGSVTVYPLPGINALNVVMDQALDGGGMTSMRNDPLGKGMAQLMLTMPI</sequence>
<evidence type="ECO:0000259" key="2">
    <source>
        <dbReference type="Pfam" id="PF23544"/>
    </source>
</evidence>
<gene>
    <name evidence="3" type="ORF">GCM10007875_04900</name>
</gene>
<keyword evidence="4" id="KW-1185">Reference proteome</keyword>
<dbReference type="Pfam" id="PF07287">
    <property type="entry name" value="AtuA"/>
    <property type="match status" value="1"/>
</dbReference>